<feature type="region of interest" description="Disordered" evidence="9">
    <location>
        <begin position="1"/>
        <end position="75"/>
    </location>
</feature>
<accession>Q2H2A6</accession>
<dbReference type="Proteomes" id="UP000001056">
    <property type="component" value="Unassembled WGS sequence"/>
</dbReference>
<dbReference type="InterPro" id="IPR007400">
    <property type="entry name" value="PrpF-like"/>
</dbReference>
<evidence type="ECO:0000256" key="3">
    <source>
        <dbReference type="ARBA" id="ARBA00022833"/>
    </source>
</evidence>
<protein>
    <recommendedName>
        <fullName evidence="10">Xylanolytic transcriptional activator regulatory domain-containing protein</fullName>
    </recommendedName>
</protein>
<dbReference type="Pfam" id="PF04082">
    <property type="entry name" value="Fungal_trans"/>
    <property type="match status" value="1"/>
</dbReference>
<dbReference type="InterPro" id="IPR051615">
    <property type="entry name" value="Transcr_Regulatory_Elem"/>
</dbReference>
<sequence>MVARESPRTPNNGGSHVTTNPTVPVTSAPPSRCPTERAGEPTVRETSRHGFQDRSAETLDGNQDANQSAGPATTNYYGPTSAHFEAPTPHCGRGALKPPERVLPPDLVEKVLMAEAAHQRQMETINFAAGKLDFDGVDPELGLHLLSLHWNRQHHSFLLTYRPAFMRDMACGGKYFSKLLLNAIYFGASKFSPRLELRRDPDDVRTAGWTFRQRVKDLLGGALDQSEITTIQALLVMTNSLFALGDERSAAWLYAGLAFRMVIDLGIHVDRPYILGSSGLSDEDVEIHRRVFWGAFVVDKIQSLYQGRPPSLQDIDTRVPLVFRDRYEELDYWTPFAFNASSNYPGCPAYSVSTFTELCKLCVIMNQIINKLYAEKSVRKHPSQLHGDLETLKKQLELWSSELPEHLVYLSAHASKPTPPPHVLSLQAMFNVLLILLNRPFVSEGRLESQTVVAEAFASCATAATRIVHLLEAYERAFSIARAPYLISYATYVSATIHVRIAAQREPGSEAHVCLQTCLGVLETNQETNWAVRKATKVIIDLADRMNVKVRPRSRRMVTDTRASDMARPGGESARGNSSFGNISAGRPDSFLMTPSSRQDPSTAASRQFDMDAIIQSFMQEQSELTGRNQPTIQYTAPNAGALTSPGIASVPRQLDPWQTQIDPLLTPDFLPDDALFGFNRVALDPAWVCSFDEKISPGMLANGHPSSWAPWGLWITTCASSTASVAAPPQHPRLPSWHDPNDRNVDVDYTFIQVPVGRGELDFSGNCGNMVSGVGPFAVDEGMVMTDPGASKADVRIFNTNTGRLIVDTVELDETGLFEPNGDCRIGGFGGTRSRIDVSFVEPAGRMTGSLLPTGQPEETLRIDFGPSVGKHDVGVTLLDAANPFVFVDQSSLPQNLPSPPDSLGAHAWVEQIRRAGAVRYGLASTLENAAKVRGTPKIALLQPPEDGSKQDIRVLSYSMGKPHPSLQLTGAVCLAAALCVPGTVAHRLSRPSAIAAGQGPPTPPESEDGTGNHGDVSSEAVQLLQKQERMVLVGHPTGQIEVAIGWQLGRDGEVRIEYAKVFRTARRIFAGEVVVDLAYGRQMCGEAV</sequence>
<dbReference type="OMA" id="WITTCAS"/>
<dbReference type="Pfam" id="PF04303">
    <property type="entry name" value="PrpF"/>
    <property type="match status" value="1"/>
</dbReference>
<dbReference type="RefSeq" id="XP_001223304.1">
    <property type="nucleotide sequence ID" value="XM_001223303.1"/>
</dbReference>
<dbReference type="InterPro" id="IPR007219">
    <property type="entry name" value="XnlR_reg_dom"/>
</dbReference>
<feature type="compositionally biased region" description="Polar residues" evidence="9">
    <location>
        <begin position="593"/>
        <end position="605"/>
    </location>
</feature>
<evidence type="ECO:0000256" key="1">
    <source>
        <dbReference type="ARBA" id="ARBA00007673"/>
    </source>
</evidence>
<dbReference type="PANTHER" id="PTHR31313:SF86">
    <property type="entry name" value="ZN(2)-C6 FUNGAL-TYPE DOMAIN-CONTAINING PROTEIN"/>
    <property type="match status" value="1"/>
</dbReference>
<dbReference type="SMART" id="SM00906">
    <property type="entry name" value="Fungal_trans"/>
    <property type="match status" value="1"/>
</dbReference>
<dbReference type="Gene3D" id="3.10.310.10">
    <property type="entry name" value="Diaminopimelate Epimerase, Chain A, domain 1"/>
    <property type="match status" value="2"/>
</dbReference>
<keyword evidence="3" id="KW-0862">Zinc</keyword>
<reference evidence="12" key="1">
    <citation type="journal article" date="2015" name="Genome Announc.">
        <title>Draft genome sequence of the cellulolytic fungus Chaetomium globosum.</title>
        <authorList>
            <person name="Cuomo C.A."/>
            <person name="Untereiner W.A."/>
            <person name="Ma L.-J."/>
            <person name="Grabherr M."/>
            <person name="Birren B.W."/>
        </authorList>
    </citation>
    <scope>NUCLEOTIDE SEQUENCE [LARGE SCALE GENOMIC DNA]</scope>
    <source>
        <strain evidence="12">ATCC 6205 / CBS 148.51 / DSM 1962 / NBRC 6347 / NRRL 1970</strain>
    </source>
</reference>
<comment type="similarity">
    <text evidence="1">Belongs to the PrpF family.</text>
</comment>
<organism evidence="11 12">
    <name type="scientific">Chaetomium globosum (strain ATCC 6205 / CBS 148.51 / DSM 1962 / NBRC 6347 / NRRL 1970)</name>
    <name type="common">Soil fungus</name>
    <dbReference type="NCBI Taxonomy" id="306901"/>
    <lineage>
        <taxon>Eukaryota</taxon>
        <taxon>Fungi</taxon>
        <taxon>Dikarya</taxon>
        <taxon>Ascomycota</taxon>
        <taxon>Pezizomycotina</taxon>
        <taxon>Sordariomycetes</taxon>
        <taxon>Sordariomycetidae</taxon>
        <taxon>Sordariales</taxon>
        <taxon>Chaetomiaceae</taxon>
        <taxon>Chaetomium</taxon>
    </lineage>
</organism>
<keyword evidence="12" id="KW-1185">Reference proteome</keyword>
<feature type="domain" description="Xylanolytic transcriptional activator regulatory" evidence="10">
    <location>
        <begin position="251"/>
        <end position="328"/>
    </location>
</feature>
<keyword evidence="4" id="KW-0805">Transcription regulation</keyword>
<keyword evidence="5" id="KW-0238">DNA-binding</keyword>
<dbReference type="HOGENOM" id="CLU_312143_0_0_1"/>
<dbReference type="GeneID" id="4391917"/>
<dbReference type="GO" id="GO:0006351">
    <property type="term" value="P:DNA-templated transcription"/>
    <property type="evidence" value="ECO:0007669"/>
    <property type="project" value="InterPro"/>
</dbReference>
<keyword evidence="7" id="KW-0413">Isomerase</keyword>
<feature type="region of interest" description="Disordered" evidence="9">
    <location>
        <begin position="995"/>
        <end position="1021"/>
    </location>
</feature>
<proteinExistence type="inferred from homology"/>
<gene>
    <name evidence="11" type="ORF">CHGG_04090</name>
</gene>
<dbReference type="OrthoDB" id="4161332at2759"/>
<evidence type="ECO:0000256" key="4">
    <source>
        <dbReference type="ARBA" id="ARBA00023015"/>
    </source>
</evidence>
<evidence type="ECO:0000313" key="12">
    <source>
        <dbReference type="Proteomes" id="UP000001056"/>
    </source>
</evidence>
<evidence type="ECO:0000256" key="2">
    <source>
        <dbReference type="ARBA" id="ARBA00022723"/>
    </source>
</evidence>
<feature type="compositionally biased region" description="Polar residues" evidence="9">
    <location>
        <begin position="8"/>
        <end position="29"/>
    </location>
</feature>
<evidence type="ECO:0000256" key="9">
    <source>
        <dbReference type="SAM" id="MobiDB-lite"/>
    </source>
</evidence>
<dbReference type="PANTHER" id="PTHR31313">
    <property type="entry name" value="TY1 ENHANCER ACTIVATOR"/>
    <property type="match status" value="1"/>
</dbReference>
<keyword evidence="2" id="KW-0479">Metal-binding</keyword>
<feature type="compositionally biased region" description="Polar residues" evidence="9">
    <location>
        <begin position="60"/>
        <end position="75"/>
    </location>
</feature>
<keyword evidence="8" id="KW-0539">Nucleus</keyword>
<dbReference type="STRING" id="306901.Q2H2A6"/>
<dbReference type="AlphaFoldDB" id="Q2H2A6"/>
<dbReference type="EMBL" id="CH408032">
    <property type="protein sequence ID" value="EAQ87471.1"/>
    <property type="molecule type" value="Genomic_DNA"/>
</dbReference>
<name>Q2H2A6_CHAGB</name>
<feature type="region of interest" description="Disordered" evidence="9">
    <location>
        <begin position="552"/>
        <end position="605"/>
    </location>
</feature>
<dbReference type="GO" id="GO:0008270">
    <property type="term" value="F:zinc ion binding"/>
    <property type="evidence" value="ECO:0007669"/>
    <property type="project" value="InterPro"/>
</dbReference>
<dbReference type="eggNOG" id="ENOG502RUP1">
    <property type="taxonomic scope" value="Eukaryota"/>
</dbReference>
<keyword evidence="6" id="KW-0804">Transcription</keyword>
<dbReference type="InParanoid" id="Q2H2A6"/>
<evidence type="ECO:0000256" key="8">
    <source>
        <dbReference type="ARBA" id="ARBA00023242"/>
    </source>
</evidence>
<dbReference type="GO" id="GO:0016853">
    <property type="term" value="F:isomerase activity"/>
    <property type="evidence" value="ECO:0007669"/>
    <property type="project" value="UniProtKB-KW"/>
</dbReference>
<evidence type="ECO:0000256" key="6">
    <source>
        <dbReference type="ARBA" id="ARBA00023163"/>
    </source>
</evidence>
<evidence type="ECO:0000256" key="5">
    <source>
        <dbReference type="ARBA" id="ARBA00023125"/>
    </source>
</evidence>
<dbReference type="SUPFAM" id="SSF54506">
    <property type="entry name" value="Diaminopimelate epimerase-like"/>
    <property type="match status" value="2"/>
</dbReference>
<dbReference type="CDD" id="cd12148">
    <property type="entry name" value="fungal_TF_MHR"/>
    <property type="match status" value="1"/>
</dbReference>
<dbReference type="GO" id="GO:0003677">
    <property type="term" value="F:DNA binding"/>
    <property type="evidence" value="ECO:0007669"/>
    <property type="project" value="UniProtKB-KW"/>
</dbReference>
<feature type="compositionally biased region" description="Basic and acidic residues" evidence="9">
    <location>
        <begin position="34"/>
        <end position="57"/>
    </location>
</feature>
<dbReference type="VEuPathDB" id="FungiDB:CHGG_04090"/>
<evidence type="ECO:0000313" key="11">
    <source>
        <dbReference type="EMBL" id="EAQ87471.1"/>
    </source>
</evidence>
<evidence type="ECO:0000259" key="10">
    <source>
        <dbReference type="SMART" id="SM00906"/>
    </source>
</evidence>
<evidence type="ECO:0000256" key="7">
    <source>
        <dbReference type="ARBA" id="ARBA00023235"/>
    </source>
</evidence>